<dbReference type="PRINTS" id="PR00700">
    <property type="entry name" value="PRTYPHPHTASE"/>
</dbReference>
<dbReference type="AlphaFoldDB" id="A0A085LRE8"/>
<dbReference type="CDD" id="cd00047">
    <property type="entry name" value="PTPc"/>
    <property type="match status" value="1"/>
</dbReference>
<dbReference type="InterPro" id="IPR050348">
    <property type="entry name" value="Protein-Tyr_Phosphatase"/>
</dbReference>
<dbReference type="Proteomes" id="UP000030758">
    <property type="component" value="Unassembled WGS sequence"/>
</dbReference>
<name>A0A085LRE8_9BILA</name>
<dbReference type="InterPro" id="IPR000242">
    <property type="entry name" value="PTP_cat"/>
</dbReference>
<evidence type="ECO:0000313" key="6">
    <source>
        <dbReference type="Proteomes" id="UP000030764"/>
    </source>
</evidence>
<evidence type="ECO:0000259" key="2">
    <source>
        <dbReference type="PROSITE" id="PS50055"/>
    </source>
</evidence>
<dbReference type="GO" id="GO:0004725">
    <property type="term" value="F:protein tyrosine phosphatase activity"/>
    <property type="evidence" value="ECO:0007669"/>
    <property type="project" value="InterPro"/>
</dbReference>
<dbReference type="PROSITE" id="PS50056">
    <property type="entry name" value="TYR_PHOSPHATASE_2"/>
    <property type="match status" value="1"/>
</dbReference>
<keyword evidence="6" id="KW-1185">Reference proteome</keyword>
<organism evidence="4 6">
    <name type="scientific">Trichuris suis</name>
    <name type="common">pig whipworm</name>
    <dbReference type="NCBI Taxonomy" id="68888"/>
    <lineage>
        <taxon>Eukaryota</taxon>
        <taxon>Metazoa</taxon>
        <taxon>Ecdysozoa</taxon>
        <taxon>Nematoda</taxon>
        <taxon>Enoplea</taxon>
        <taxon>Dorylaimia</taxon>
        <taxon>Trichinellida</taxon>
        <taxon>Trichuridae</taxon>
        <taxon>Trichuris</taxon>
    </lineage>
</organism>
<accession>A0A085LRE8</accession>
<dbReference type="EMBL" id="KL363323">
    <property type="protein sequence ID" value="KFD47544.1"/>
    <property type="molecule type" value="Genomic_DNA"/>
</dbReference>
<dbReference type="EMBL" id="KL367682">
    <property type="protein sequence ID" value="KFD60253.1"/>
    <property type="molecule type" value="Genomic_DNA"/>
</dbReference>
<evidence type="ECO:0000313" key="4">
    <source>
        <dbReference type="EMBL" id="KFD47544.1"/>
    </source>
</evidence>
<dbReference type="Pfam" id="PF00102">
    <property type="entry name" value="Y_phosphatase"/>
    <property type="match status" value="1"/>
</dbReference>
<feature type="domain" description="Tyrosine-protein phosphatase" evidence="2">
    <location>
        <begin position="59"/>
        <end position="296"/>
    </location>
</feature>
<dbReference type="PANTHER" id="PTHR19134:SF449">
    <property type="entry name" value="TYROSINE-PROTEIN PHOSPHATASE 1"/>
    <property type="match status" value="1"/>
</dbReference>
<dbReference type="PROSITE" id="PS50055">
    <property type="entry name" value="TYR_PHOSPHATASE_PTP"/>
    <property type="match status" value="1"/>
</dbReference>
<dbReference type="SMART" id="SM00404">
    <property type="entry name" value="PTPc_motif"/>
    <property type="match status" value="1"/>
</dbReference>
<proteinExistence type="predicted"/>
<dbReference type="PROSITE" id="PS00383">
    <property type="entry name" value="TYR_PHOSPHATASE_1"/>
    <property type="match status" value="1"/>
</dbReference>
<feature type="region of interest" description="Disordered" evidence="1">
    <location>
        <begin position="329"/>
        <end position="387"/>
    </location>
</feature>
<dbReference type="Gene3D" id="3.90.190.10">
    <property type="entry name" value="Protein tyrosine phosphatase superfamily"/>
    <property type="match status" value="1"/>
</dbReference>
<dbReference type="InterPro" id="IPR016130">
    <property type="entry name" value="Tyr_Pase_AS"/>
</dbReference>
<gene>
    <name evidence="4" type="ORF">M513_11588</name>
    <name evidence="5" type="ORF">M514_11588</name>
</gene>
<dbReference type="PANTHER" id="PTHR19134">
    <property type="entry name" value="RECEPTOR-TYPE TYROSINE-PROTEIN PHOSPHATASE"/>
    <property type="match status" value="1"/>
</dbReference>
<dbReference type="InterPro" id="IPR029021">
    <property type="entry name" value="Prot-tyrosine_phosphatase-like"/>
</dbReference>
<dbReference type="Proteomes" id="UP000030764">
    <property type="component" value="Unassembled WGS sequence"/>
</dbReference>
<evidence type="ECO:0000313" key="5">
    <source>
        <dbReference type="EMBL" id="KFD60253.1"/>
    </source>
</evidence>
<sequence>MIPKGKPTIASDSKAAEWVRHIAANPTGTLKNIACEFTNKLPQRPPMKEAMEFYKNLPMKRNRYGDIPCLDRTRVKLAEPRDGNDYIHANVVVMPQHKCRYILTQAPLPDTIQDFWAMVWQENVSLIVCLTKILERGKTKTQEYWPTCCGKQYHQRYGFVHVRNVGIRNAKQYSISILEIANERTMEKRKLTHYLYLDWPDHRVPICTHNFLQLAEFMDSQLVQYSGKDPMCVIVHCSAGVGRSGTLVALQALMAVVNAGEEPNVLATVTDVRLQRAMSVQGPEQYLFLYYALAVHILLNVSISEEDRKELLQKIIPLRECSTKSRCGKMPELKKQSAKLSRLVGTAGNSKQQENPAGEHVRRQKSSSVGPKMAAGQKRQSGVRRSA</sequence>
<reference evidence="4 6" key="1">
    <citation type="journal article" date="2014" name="Nat. Genet.">
        <title>Genome and transcriptome of the porcine whipworm Trichuris suis.</title>
        <authorList>
            <person name="Jex A.R."/>
            <person name="Nejsum P."/>
            <person name="Schwarz E.M."/>
            <person name="Hu L."/>
            <person name="Young N.D."/>
            <person name="Hall R.S."/>
            <person name="Korhonen P.K."/>
            <person name="Liao S."/>
            <person name="Thamsborg S."/>
            <person name="Xia J."/>
            <person name="Xu P."/>
            <person name="Wang S."/>
            <person name="Scheerlinck J.P."/>
            <person name="Hofmann A."/>
            <person name="Sternberg P.W."/>
            <person name="Wang J."/>
            <person name="Gasser R.B."/>
        </authorList>
    </citation>
    <scope>NUCLEOTIDE SEQUENCE [LARGE SCALE GENOMIC DNA]</scope>
    <source>
        <strain evidence="5">DCEP-RM93F</strain>
        <strain evidence="4">DCEP-RM93M</strain>
    </source>
</reference>
<dbReference type="SMART" id="SM00194">
    <property type="entry name" value="PTPc"/>
    <property type="match status" value="1"/>
</dbReference>
<dbReference type="OrthoDB" id="8609993at2759"/>
<feature type="domain" description="Tyrosine specific protein phosphatases" evidence="3">
    <location>
        <begin position="209"/>
        <end position="287"/>
    </location>
</feature>
<evidence type="ECO:0000259" key="3">
    <source>
        <dbReference type="PROSITE" id="PS50056"/>
    </source>
</evidence>
<protein>
    <submittedName>
        <fullName evidence="4">Uncharacterized protein</fullName>
    </submittedName>
</protein>
<dbReference type="InterPro" id="IPR003595">
    <property type="entry name" value="Tyr_Pase_cat"/>
</dbReference>
<evidence type="ECO:0000256" key="1">
    <source>
        <dbReference type="SAM" id="MobiDB-lite"/>
    </source>
</evidence>
<dbReference type="SUPFAM" id="SSF52799">
    <property type="entry name" value="(Phosphotyrosine protein) phosphatases II"/>
    <property type="match status" value="1"/>
</dbReference>
<dbReference type="InterPro" id="IPR000387">
    <property type="entry name" value="Tyr_Pase_dom"/>
</dbReference>